<evidence type="ECO:0000256" key="4">
    <source>
        <dbReference type="ARBA" id="ARBA00022807"/>
    </source>
</evidence>
<proteinExistence type="inferred from homology"/>
<sequence length="137" mass="14899">SIQIISDEIVKCARQQIGKPYSVGGSGPNSFDGAGIAKYCYMKQGISLPSKAQDQCKMGELVKEPKGGDLVCFCTTYMLNCVKTNNAIDDAGIYTDDQKAVFIFVYATTTQWSASVQEKTTSLAEGNGHHIVSFRRI</sequence>
<comment type="similarity">
    <text evidence="1">Belongs to the peptidase C40 family.</text>
</comment>
<dbReference type="GO" id="GO:0008234">
    <property type="term" value="F:cysteine-type peptidase activity"/>
    <property type="evidence" value="ECO:0007669"/>
    <property type="project" value="UniProtKB-KW"/>
</dbReference>
<dbReference type="PROSITE" id="PS51935">
    <property type="entry name" value="NLPC_P60"/>
    <property type="match status" value="1"/>
</dbReference>
<dbReference type="Gene3D" id="3.90.1720.10">
    <property type="entry name" value="endopeptidase domain like (from Nostoc punctiforme)"/>
    <property type="match status" value="1"/>
</dbReference>
<dbReference type="PANTHER" id="PTHR47053">
    <property type="entry name" value="MUREIN DD-ENDOPEPTIDASE MEPH-RELATED"/>
    <property type="match status" value="1"/>
</dbReference>
<protein>
    <submittedName>
        <fullName evidence="6">NlpC/P60 family protein</fullName>
    </submittedName>
</protein>
<dbReference type="PANTHER" id="PTHR47053:SF1">
    <property type="entry name" value="MUREIN DD-ENDOPEPTIDASE MEPH-RELATED"/>
    <property type="match status" value="1"/>
</dbReference>
<dbReference type="EMBL" id="GDID01000925">
    <property type="protein sequence ID" value="JAP95681.1"/>
    <property type="molecule type" value="Transcribed_RNA"/>
</dbReference>
<evidence type="ECO:0000259" key="5">
    <source>
        <dbReference type="PROSITE" id="PS51935"/>
    </source>
</evidence>
<dbReference type="InterPro" id="IPR038765">
    <property type="entry name" value="Papain-like_cys_pep_sf"/>
</dbReference>
<name>A0A146KJS1_9EUKA</name>
<keyword evidence="4" id="KW-0788">Thiol protease</keyword>
<organism evidence="6">
    <name type="scientific">Trepomonas sp. PC1</name>
    <dbReference type="NCBI Taxonomy" id="1076344"/>
    <lineage>
        <taxon>Eukaryota</taxon>
        <taxon>Metamonada</taxon>
        <taxon>Diplomonadida</taxon>
        <taxon>Hexamitidae</taxon>
        <taxon>Hexamitinae</taxon>
        <taxon>Trepomonas</taxon>
    </lineage>
</organism>
<evidence type="ECO:0000313" key="6">
    <source>
        <dbReference type="EMBL" id="JAP95681.1"/>
    </source>
</evidence>
<dbReference type="InterPro" id="IPR051202">
    <property type="entry name" value="Peptidase_C40"/>
</dbReference>
<feature type="domain" description="NlpC/P60" evidence="5">
    <location>
        <begin position="3"/>
        <end position="137"/>
    </location>
</feature>
<dbReference type="AlphaFoldDB" id="A0A146KJS1"/>
<gene>
    <name evidence="6" type="ORF">TPC1_11240</name>
</gene>
<accession>A0A146KJS1</accession>
<feature type="non-terminal residue" evidence="6">
    <location>
        <position position="1"/>
    </location>
</feature>
<evidence type="ECO:0000256" key="3">
    <source>
        <dbReference type="ARBA" id="ARBA00022801"/>
    </source>
</evidence>
<reference evidence="6" key="1">
    <citation type="submission" date="2015-07" db="EMBL/GenBank/DDBJ databases">
        <title>Adaptation to a free-living lifestyle via gene acquisitions in the diplomonad Trepomonas sp. PC1.</title>
        <authorList>
            <person name="Xu F."/>
            <person name="Jerlstrom-Hultqvist J."/>
            <person name="Kolisko M."/>
            <person name="Simpson A.G.B."/>
            <person name="Roger A.J."/>
            <person name="Svard S.G."/>
            <person name="Andersson J.O."/>
        </authorList>
    </citation>
    <scope>NUCLEOTIDE SEQUENCE</scope>
    <source>
        <strain evidence="6">PC1</strain>
    </source>
</reference>
<evidence type="ECO:0000256" key="1">
    <source>
        <dbReference type="ARBA" id="ARBA00007074"/>
    </source>
</evidence>
<dbReference type="SUPFAM" id="SSF54001">
    <property type="entry name" value="Cysteine proteinases"/>
    <property type="match status" value="1"/>
</dbReference>
<dbReference type="InterPro" id="IPR000064">
    <property type="entry name" value="NLP_P60_dom"/>
</dbReference>
<evidence type="ECO:0000256" key="2">
    <source>
        <dbReference type="ARBA" id="ARBA00022670"/>
    </source>
</evidence>
<dbReference type="Pfam" id="PF00877">
    <property type="entry name" value="NLPC_P60"/>
    <property type="match status" value="1"/>
</dbReference>
<dbReference type="GO" id="GO:0006508">
    <property type="term" value="P:proteolysis"/>
    <property type="evidence" value="ECO:0007669"/>
    <property type="project" value="UniProtKB-KW"/>
</dbReference>
<keyword evidence="3" id="KW-0378">Hydrolase</keyword>
<keyword evidence="2" id="KW-0645">Protease</keyword>